<accession>I4B2Y3</accession>
<feature type="transmembrane region" description="Helical" evidence="1">
    <location>
        <begin position="99"/>
        <end position="117"/>
    </location>
</feature>
<dbReference type="STRING" id="869212.Turpa_0991"/>
<feature type="transmembrane region" description="Helical" evidence="1">
    <location>
        <begin position="129"/>
        <end position="147"/>
    </location>
</feature>
<feature type="domain" description="Heparan-alpha-glucosaminide N-acetyltransferase catalytic" evidence="2">
    <location>
        <begin position="2"/>
        <end position="176"/>
    </location>
</feature>
<dbReference type="PANTHER" id="PTHR31061:SF24">
    <property type="entry name" value="LD22376P"/>
    <property type="match status" value="1"/>
</dbReference>
<keyword evidence="1" id="KW-0472">Membrane</keyword>
<dbReference type="EMBL" id="CP002959">
    <property type="protein sequence ID" value="AFM11640.1"/>
    <property type="molecule type" value="Genomic_DNA"/>
</dbReference>
<dbReference type="HOGENOM" id="CLU_029171_4_0_12"/>
<proteinExistence type="predicted"/>
<evidence type="ECO:0000313" key="4">
    <source>
        <dbReference type="Proteomes" id="UP000006048"/>
    </source>
</evidence>
<evidence type="ECO:0000313" key="3">
    <source>
        <dbReference type="EMBL" id="AFM11640.1"/>
    </source>
</evidence>
<dbReference type="PATRIC" id="fig|869212.3.peg.969"/>
<keyword evidence="1" id="KW-0812">Transmembrane</keyword>
<dbReference type="Pfam" id="PF07786">
    <property type="entry name" value="HGSNAT_cat"/>
    <property type="match status" value="1"/>
</dbReference>
<feature type="transmembrane region" description="Helical" evidence="1">
    <location>
        <begin position="38"/>
        <end position="60"/>
    </location>
</feature>
<feature type="transmembrane region" description="Helical" evidence="1">
    <location>
        <begin position="328"/>
        <end position="347"/>
    </location>
</feature>
<dbReference type="AlphaFoldDB" id="I4B2Y3"/>
<dbReference type="PANTHER" id="PTHR31061">
    <property type="entry name" value="LD22376P"/>
    <property type="match status" value="1"/>
</dbReference>
<feature type="transmembrane region" description="Helical" evidence="1">
    <location>
        <begin position="281"/>
        <end position="302"/>
    </location>
</feature>
<protein>
    <recommendedName>
        <fullName evidence="2">Heparan-alpha-glucosaminide N-acetyltransferase catalytic domain-containing protein</fullName>
    </recommendedName>
</protein>
<name>I4B2Y3_TURPD</name>
<feature type="transmembrane region" description="Helical" evidence="1">
    <location>
        <begin position="257"/>
        <end position="275"/>
    </location>
</feature>
<dbReference type="RefSeq" id="WP_014802158.1">
    <property type="nucleotide sequence ID" value="NC_018020.1"/>
</dbReference>
<dbReference type="OrthoDB" id="9788724at2"/>
<evidence type="ECO:0000259" key="2">
    <source>
        <dbReference type="Pfam" id="PF07786"/>
    </source>
</evidence>
<evidence type="ECO:0000256" key="1">
    <source>
        <dbReference type="SAM" id="Phobius"/>
    </source>
</evidence>
<feature type="transmembrane region" description="Helical" evidence="1">
    <location>
        <begin position="156"/>
        <end position="175"/>
    </location>
</feature>
<organism evidence="3 4">
    <name type="scientific">Turneriella parva (strain ATCC BAA-1111 / DSM 21527 / NCTC 11395 / H)</name>
    <name type="common">Leptospira parva</name>
    <dbReference type="NCBI Taxonomy" id="869212"/>
    <lineage>
        <taxon>Bacteria</taxon>
        <taxon>Pseudomonadati</taxon>
        <taxon>Spirochaetota</taxon>
        <taxon>Spirochaetia</taxon>
        <taxon>Leptospirales</taxon>
        <taxon>Leptospiraceae</taxon>
        <taxon>Turneriella</taxon>
    </lineage>
</organism>
<dbReference type="KEGG" id="tpx:Turpa_0991"/>
<reference evidence="3 4" key="1">
    <citation type="submission" date="2012-06" db="EMBL/GenBank/DDBJ databases">
        <title>The complete chromosome of genome of Turneriella parva DSM 21527.</title>
        <authorList>
            <consortium name="US DOE Joint Genome Institute (JGI-PGF)"/>
            <person name="Lucas S."/>
            <person name="Han J."/>
            <person name="Lapidus A."/>
            <person name="Bruce D."/>
            <person name="Goodwin L."/>
            <person name="Pitluck S."/>
            <person name="Peters L."/>
            <person name="Kyrpides N."/>
            <person name="Mavromatis K."/>
            <person name="Ivanova N."/>
            <person name="Mikhailova N."/>
            <person name="Chertkov O."/>
            <person name="Detter J.C."/>
            <person name="Tapia R."/>
            <person name="Han C."/>
            <person name="Land M."/>
            <person name="Hauser L."/>
            <person name="Markowitz V."/>
            <person name="Cheng J.-F."/>
            <person name="Hugenholtz P."/>
            <person name="Woyke T."/>
            <person name="Wu D."/>
            <person name="Gronow S."/>
            <person name="Wellnitz S."/>
            <person name="Brambilla E."/>
            <person name="Klenk H.-P."/>
            <person name="Eisen J.A."/>
        </authorList>
    </citation>
    <scope>NUCLEOTIDE SEQUENCE [LARGE SCALE GENOMIC DNA]</scope>
    <source>
        <strain evidence="4">ATCC BAA-1111 / DSM 21527 / NCTC 11395 / H</strain>
    </source>
</reference>
<dbReference type="Proteomes" id="UP000006048">
    <property type="component" value="Chromosome"/>
</dbReference>
<gene>
    <name evidence="3" type="ordered locus">Turpa_0991</name>
</gene>
<keyword evidence="4" id="KW-1185">Reference proteome</keyword>
<dbReference type="InterPro" id="IPR012429">
    <property type="entry name" value="HGSNAT_cat"/>
</dbReference>
<keyword evidence="1" id="KW-1133">Transmembrane helix</keyword>
<feature type="transmembrane region" description="Helical" evidence="1">
    <location>
        <begin position="371"/>
        <end position="389"/>
    </location>
</feature>
<sequence length="396" mass="44235">MRNFSLDLLRGLTIALMIIVNNPGDWKAMFAVLRHAEWHGFLGADIVFPLFLFVAGYAAALKIDRLYGPTTAGGPHCASALTLEERELPAYYLPLMRRAAILFLIGLFLNAWPLGLLPDTEFSFGHLRVLGVLQRIAICVLVGGVLLRRVETVRGLVSVLILIFLLYEFCMRVPLVKFADVFFGRSFELQNNFARLVDISVLPEAMLYKVRKIAFDPEGLLTSLTAIMTFLFGGLAFRLALPCIATTQHKFRNFLQSRWGLASICAVLGFALANFEPINKNLWTIPFVLLTTAAATALLLALEKFDFGKRRFWRHLAQPFADMGKNPLLIYVLSGIVGKALALYKLSPQLSVKQYLYGGLNIFSLEGKLQSLVYSLLLLVAVSLIARVLRRVPLRV</sequence>
<feature type="transmembrane region" description="Helical" evidence="1">
    <location>
        <begin position="220"/>
        <end position="245"/>
    </location>
</feature>